<feature type="repeat" description="WD" evidence="3">
    <location>
        <begin position="406"/>
        <end position="447"/>
    </location>
</feature>
<dbReference type="PROSITE" id="PS50082">
    <property type="entry name" value="WD_REPEATS_2"/>
    <property type="match status" value="5"/>
</dbReference>
<dbReference type="SUPFAM" id="SSF56112">
    <property type="entry name" value="Protein kinase-like (PK-like)"/>
    <property type="match status" value="1"/>
</dbReference>
<dbReference type="GO" id="GO:0004672">
    <property type="term" value="F:protein kinase activity"/>
    <property type="evidence" value="ECO:0007669"/>
    <property type="project" value="InterPro"/>
</dbReference>
<evidence type="ECO:0000256" key="3">
    <source>
        <dbReference type="PROSITE-ProRule" id="PRU00221"/>
    </source>
</evidence>
<name>A0A7C3KHE1_9CYAN</name>
<feature type="repeat" description="WD" evidence="3">
    <location>
        <begin position="364"/>
        <end position="405"/>
    </location>
</feature>
<dbReference type="InterPro" id="IPR036322">
    <property type="entry name" value="WD40_repeat_dom_sf"/>
</dbReference>
<dbReference type="SUPFAM" id="SSF50978">
    <property type="entry name" value="WD40 repeat-like"/>
    <property type="match status" value="1"/>
</dbReference>
<dbReference type="PROSITE" id="PS00107">
    <property type="entry name" value="PROTEIN_KINASE_ATP"/>
    <property type="match status" value="1"/>
</dbReference>
<evidence type="ECO:0000313" key="6">
    <source>
        <dbReference type="EMBL" id="HFM99988.1"/>
    </source>
</evidence>
<evidence type="ECO:0000256" key="1">
    <source>
        <dbReference type="ARBA" id="ARBA00022574"/>
    </source>
</evidence>
<comment type="caution">
    <text evidence="6">The sequence shown here is derived from an EMBL/GenBank/DDBJ whole genome shotgun (WGS) entry which is preliminary data.</text>
</comment>
<reference evidence="6" key="1">
    <citation type="journal article" date="2020" name="mSystems">
        <title>Genome- and Community-Level Interaction Insights into Carbon Utilization and Element Cycling Functions of Hydrothermarchaeota in Hydrothermal Sediment.</title>
        <authorList>
            <person name="Zhou Z."/>
            <person name="Liu Y."/>
            <person name="Xu W."/>
            <person name="Pan J."/>
            <person name="Luo Z.H."/>
            <person name="Li M."/>
        </authorList>
    </citation>
    <scope>NUCLEOTIDE SEQUENCE [LARGE SCALE GENOMIC DNA]</scope>
    <source>
        <strain evidence="6">SpSt-418</strain>
    </source>
</reference>
<gene>
    <name evidence="6" type="ORF">ENR64_19965</name>
</gene>
<dbReference type="SMART" id="SM00320">
    <property type="entry name" value="WD40"/>
    <property type="match status" value="7"/>
</dbReference>
<dbReference type="InterPro" id="IPR017441">
    <property type="entry name" value="Protein_kinase_ATP_BS"/>
</dbReference>
<keyword evidence="1 3" id="KW-0853">WD repeat</keyword>
<proteinExistence type="predicted"/>
<dbReference type="CDD" id="cd00200">
    <property type="entry name" value="WD40"/>
    <property type="match status" value="1"/>
</dbReference>
<dbReference type="GO" id="GO:0005524">
    <property type="term" value="F:ATP binding"/>
    <property type="evidence" value="ECO:0007669"/>
    <property type="project" value="UniProtKB-UniRule"/>
</dbReference>
<dbReference type="CDD" id="cd14014">
    <property type="entry name" value="STKc_PknB_like"/>
    <property type="match status" value="1"/>
</dbReference>
<dbReference type="Gene3D" id="2.130.10.10">
    <property type="entry name" value="YVTN repeat-like/Quinoprotein amine dehydrogenase"/>
    <property type="match status" value="2"/>
</dbReference>
<dbReference type="InterPro" id="IPR015943">
    <property type="entry name" value="WD40/YVTN_repeat-like_dom_sf"/>
</dbReference>
<dbReference type="Gene3D" id="1.10.510.10">
    <property type="entry name" value="Transferase(Phosphotransferase) domain 1"/>
    <property type="match status" value="1"/>
</dbReference>
<feature type="repeat" description="WD" evidence="3">
    <location>
        <begin position="490"/>
        <end position="531"/>
    </location>
</feature>
<dbReference type="InterPro" id="IPR019775">
    <property type="entry name" value="WD40_repeat_CS"/>
</dbReference>
<dbReference type="InterPro" id="IPR011009">
    <property type="entry name" value="Kinase-like_dom_sf"/>
</dbReference>
<keyword evidence="2" id="KW-0677">Repeat</keyword>
<protein>
    <recommendedName>
        <fullName evidence="5">Protein kinase domain-containing protein</fullName>
    </recommendedName>
</protein>
<dbReference type="PROSITE" id="PS50294">
    <property type="entry name" value="WD_REPEATS_REGION"/>
    <property type="match status" value="2"/>
</dbReference>
<feature type="repeat" description="WD" evidence="3">
    <location>
        <begin position="622"/>
        <end position="650"/>
    </location>
</feature>
<dbReference type="PROSITE" id="PS50011">
    <property type="entry name" value="PROTEIN_KINASE_DOM"/>
    <property type="match status" value="1"/>
</dbReference>
<keyword evidence="4" id="KW-0067">ATP-binding</keyword>
<accession>A0A7C3KHE1</accession>
<dbReference type="InterPro" id="IPR000719">
    <property type="entry name" value="Prot_kinase_dom"/>
</dbReference>
<evidence type="ECO:0000256" key="4">
    <source>
        <dbReference type="PROSITE-ProRule" id="PRU10141"/>
    </source>
</evidence>
<dbReference type="EMBL" id="DSRU01000281">
    <property type="protein sequence ID" value="HFM99988.1"/>
    <property type="molecule type" value="Genomic_DNA"/>
</dbReference>
<evidence type="ECO:0000259" key="5">
    <source>
        <dbReference type="PROSITE" id="PS50011"/>
    </source>
</evidence>
<dbReference type="PANTHER" id="PTHR22847:SF637">
    <property type="entry name" value="WD REPEAT DOMAIN 5B"/>
    <property type="match status" value="1"/>
</dbReference>
<dbReference type="InterPro" id="IPR020472">
    <property type="entry name" value="WD40_PAC1"/>
</dbReference>
<dbReference type="InterPro" id="IPR001680">
    <property type="entry name" value="WD40_rpt"/>
</dbReference>
<sequence length="650" mass="73280">MFVQPRLDTASKEIDVDMIGQLLAARYLILERLGAGGFSETYLARDKFLPDYPLCVVKCLKLHDNNPIPLETAQSLFEMEAYLLERLGRQYTQIPTLLAYCHEPDLVYLVQEYIDGENLSARLARRQRLSVEEAIALLLELLSMLDLIHAHGVIHRDLTPSNVICRYQDGKAVLIDFGAACILQETDSVHSSEADHLGLAIGTPGYMPEEQHANTPRLNSDIYALGILIIHLLTGVDPKQYQRDPISGELDWQRYLSDTRLNSGLVEVLNRMVRGDFRDRYQQATDVLADMQTLGLVKRFHQQAQRSLWQKKAAQVALLTLVASLIGWLGKPYFLAFAMRVEQTAFHLRQQVQGSSVNLTLLKEVPRQSQVQRMLIAPNGQLLVTAEANHALYLWSLPDGKLLHSLMGHTTEITTLVISADNQLLISGSEDGSIHLWNIKTGKLMRKLKGHQQAVAAIAISPDARTFISGSQNGELFQWNIYHDRPVKKLSLPNTEVIAVTYGDLSYHLVSASSDRQLHVWDLRTGEQEQTFTGHTDEIIGLQMVKDQRLLSFGKDHNFAWDLKQKKLIHVFPKGAANPVTASACGQHIITVHDDGSLRVWSYKSQKLVMRESKQLGKNLNVALSPDHRYLASWGDDQRLRVWQLNMAGF</sequence>
<dbReference type="AlphaFoldDB" id="A0A7C3KHE1"/>
<keyword evidence="4" id="KW-0547">Nucleotide-binding</keyword>
<feature type="repeat" description="WD" evidence="3">
    <location>
        <begin position="448"/>
        <end position="489"/>
    </location>
</feature>
<evidence type="ECO:0000256" key="2">
    <source>
        <dbReference type="ARBA" id="ARBA00022737"/>
    </source>
</evidence>
<organism evidence="6">
    <name type="scientific">Oscillatoriales cyanobacterium SpSt-418</name>
    <dbReference type="NCBI Taxonomy" id="2282169"/>
    <lineage>
        <taxon>Bacteria</taxon>
        <taxon>Bacillati</taxon>
        <taxon>Cyanobacteriota</taxon>
        <taxon>Cyanophyceae</taxon>
        <taxon>Oscillatoriophycideae</taxon>
        <taxon>Oscillatoriales</taxon>
    </lineage>
</organism>
<dbReference type="PRINTS" id="PR00320">
    <property type="entry name" value="GPROTEINBRPT"/>
</dbReference>
<dbReference type="Pfam" id="PF00069">
    <property type="entry name" value="Pkinase"/>
    <property type="match status" value="1"/>
</dbReference>
<feature type="binding site" evidence="4">
    <location>
        <position position="58"/>
    </location>
    <ligand>
        <name>ATP</name>
        <dbReference type="ChEBI" id="CHEBI:30616"/>
    </ligand>
</feature>
<feature type="domain" description="Protein kinase" evidence="5">
    <location>
        <begin position="27"/>
        <end position="294"/>
    </location>
</feature>
<dbReference type="PANTHER" id="PTHR22847">
    <property type="entry name" value="WD40 REPEAT PROTEIN"/>
    <property type="match status" value="1"/>
</dbReference>
<dbReference type="PROSITE" id="PS00678">
    <property type="entry name" value="WD_REPEATS_1"/>
    <property type="match status" value="2"/>
</dbReference>
<dbReference type="Pfam" id="PF00400">
    <property type="entry name" value="WD40"/>
    <property type="match status" value="2"/>
</dbReference>